<keyword evidence="2" id="KW-0175">Coiled coil</keyword>
<feature type="coiled-coil region" evidence="2">
    <location>
        <begin position="313"/>
        <end position="371"/>
    </location>
</feature>
<dbReference type="InterPro" id="IPR041243">
    <property type="entry name" value="STI1/HOP_DP"/>
</dbReference>
<feature type="region of interest" description="Disordered" evidence="3">
    <location>
        <begin position="51"/>
        <end position="73"/>
    </location>
</feature>
<keyword evidence="1" id="KW-0677">Repeat</keyword>
<dbReference type="GeneID" id="9461389"/>
<dbReference type="RefSeq" id="XP_002902749.1">
    <property type="nucleotide sequence ID" value="XM_002902703.1"/>
</dbReference>
<evidence type="ECO:0000259" key="4">
    <source>
        <dbReference type="Pfam" id="PF17830"/>
    </source>
</evidence>
<feature type="region of interest" description="Disordered" evidence="3">
    <location>
        <begin position="216"/>
        <end position="255"/>
    </location>
</feature>
<dbReference type="Proteomes" id="UP000006643">
    <property type="component" value="Unassembled WGS sequence"/>
</dbReference>
<feature type="region of interest" description="Disordered" evidence="3">
    <location>
        <begin position="1"/>
        <end position="38"/>
    </location>
</feature>
<evidence type="ECO:0000256" key="2">
    <source>
        <dbReference type="SAM" id="Coils"/>
    </source>
</evidence>
<dbReference type="eggNOG" id="ENOG502S2RK">
    <property type="taxonomic scope" value="Eukaryota"/>
</dbReference>
<dbReference type="Pfam" id="PF17830">
    <property type="entry name" value="STI1-HOP_DP"/>
    <property type="match status" value="1"/>
</dbReference>
<keyword evidence="6" id="KW-1185">Reference proteome</keyword>
<feature type="compositionally biased region" description="Basic and acidic residues" evidence="3">
    <location>
        <begin position="51"/>
        <end position="63"/>
    </location>
</feature>
<sequence length="764" mass="87243">MTDINHEDWEYDEPPMLGEAGAPAEGNQVEHATKDQDASIMDEMVVIAQRAKEGKWKQQEQQRNRKTFGQGLKKGFLNTSITTTKRKKVTLEKSTTTLEPAGQQSRDEHLLIVSQRREEPATEDSSFVFPEVQEAMKSMSQLDPKEWMNERFLEKLAHNPKLAQALQNPSFSKAISEIQQDPAAAILKYQKDSAVSAMLRDFIEFLGNHFEELGASAEAASSQKKPAPQPQQDSQPLEGLRMNNKLKSGDPNRPAIVDLDETRRQAIAGMRRAPEEEEQVQHILKNPELLAALSDGNLMQRLQASMTERGSGLRSEQQAAERMARELMDMKIETAHLRERLRLRVGGDTTAAELEAEAFALQTALSEAQQTLKAREMDMQALDLKYQKVMQGLMRLDEAWKLSKAQTREAQDAQQAAEQFASDEKERNDELQRQLEAAKQREVTLANRLDTLVEEKQQVHKQRDEKEHEAKAREMQAHELRAQLEATRHHFETQMKQQEGSTRDDVWKLQDQLQKAEEQAAALRGEVHARQEEAAKVETELRDTKEKEATTKQRLVQLMEGHATLRVRLESAKLIAVESTQRAIQAEAENESLRMKLEELEGVLAEKEQAVPALEEELMRQQKRMAEELAKKKQAVEEMEKRLTDESQKMLQAQEETWSCREKFLQEEAENYKKELARMEAFHVELAQLLQVQEGNKETAAEQSESVEPTMLKALIVQETNKRDVLTTTLGQLKLKLGATKRLLTSQKQLEAENTKLRAEGRCW</sequence>
<evidence type="ECO:0000313" key="6">
    <source>
        <dbReference type="Proteomes" id="UP000006643"/>
    </source>
</evidence>
<name>D0NCW2_PHYIT</name>
<feature type="coiled-coil region" evidence="2">
    <location>
        <begin position="583"/>
        <end position="682"/>
    </location>
</feature>
<evidence type="ECO:0000256" key="1">
    <source>
        <dbReference type="ARBA" id="ARBA00022737"/>
    </source>
</evidence>
<protein>
    <submittedName>
        <fullName evidence="5">Plectin-like protein</fullName>
    </submittedName>
</protein>
<dbReference type="KEGG" id="pif:PITG_08663"/>
<dbReference type="OrthoDB" id="166335at2759"/>
<evidence type="ECO:0000256" key="3">
    <source>
        <dbReference type="SAM" id="MobiDB-lite"/>
    </source>
</evidence>
<accession>D0NCW2</accession>
<feature type="domain" description="STI1/HOP DP" evidence="4">
    <location>
        <begin position="150"/>
        <end position="199"/>
    </location>
</feature>
<dbReference type="Gene3D" id="1.10.260.100">
    <property type="match status" value="1"/>
</dbReference>
<dbReference type="VEuPathDB" id="FungiDB:PITG_08663"/>
<dbReference type="AlphaFoldDB" id="D0NCW2"/>
<feature type="coiled-coil region" evidence="2">
    <location>
        <begin position="414"/>
        <end position="547"/>
    </location>
</feature>
<dbReference type="InParanoid" id="D0NCW2"/>
<evidence type="ECO:0000313" key="5">
    <source>
        <dbReference type="EMBL" id="EEY55919.1"/>
    </source>
</evidence>
<dbReference type="OMA" id="MRLDEAW"/>
<reference evidence="6" key="1">
    <citation type="journal article" date="2009" name="Nature">
        <title>Genome sequence and analysis of the Irish potato famine pathogen Phytophthora infestans.</title>
        <authorList>
            <consortium name="The Broad Institute Genome Sequencing Platform"/>
            <person name="Haas B.J."/>
            <person name="Kamoun S."/>
            <person name="Zody M.C."/>
            <person name="Jiang R.H."/>
            <person name="Handsaker R.E."/>
            <person name="Cano L.M."/>
            <person name="Grabherr M."/>
            <person name="Kodira C.D."/>
            <person name="Raffaele S."/>
            <person name="Torto-Alalibo T."/>
            <person name="Bozkurt T.O."/>
            <person name="Ah-Fong A.M."/>
            <person name="Alvarado L."/>
            <person name="Anderson V.L."/>
            <person name="Armstrong M.R."/>
            <person name="Avrova A."/>
            <person name="Baxter L."/>
            <person name="Beynon J."/>
            <person name="Boevink P.C."/>
            <person name="Bollmann S.R."/>
            <person name="Bos J.I."/>
            <person name="Bulone V."/>
            <person name="Cai G."/>
            <person name="Cakir C."/>
            <person name="Carrington J.C."/>
            <person name="Chawner M."/>
            <person name="Conti L."/>
            <person name="Costanzo S."/>
            <person name="Ewan R."/>
            <person name="Fahlgren N."/>
            <person name="Fischbach M.A."/>
            <person name="Fugelstad J."/>
            <person name="Gilroy E.M."/>
            <person name="Gnerre S."/>
            <person name="Green P.J."/>
            <person name="Grenville-Briggs L.J."/>
            <person name="Griffith J."/>
            <person name="Grunwald N.J."/>
            <person name="Horn K."/>
            <person name="Horner N.R."/>
            <person name="Hu C.H."/>
            <person name="Huitema E."/>
            <person name="Jeong D.H."/>
            <person name="Jones A.M."/>
            <person name="Jones J.D."/>
            <person name="Jones R.W."/>
            <person name="Karlsson E.K."/>
            <person name="Kunjeti S.G."/>
            <person name="Lamour K."/>
            <person name="Liu Z."/>
            <person name="Ma L."/>
            <person name="Maclean D."/>
            <person name="Chibucos M.C."/>
            <person name="McDonald H."/>
            <person name="McWalters J."/>
            <person name="Meijer H.J."/>
            <person name="Morgan W."/>
            <person name="Morris P.F."/>
            <person name="Munro C.A."/>
            <person name="O'Neill K."/>
            <person name="Ospina-Giraldo M."/>
            <person name="Pinzon A."/>
            <person name="Pritchard L."/>
            <person name="Ramsahoye B."/>
            <person name="Ren Q."/>
            <person name="Restrepo S."/>
            <person name="Roy S."/>
            <person name="Sadanandom A."/>
            <person name="Savidor A."/>
            <person name="Schornack S."/>
            <person name="Schwartz D.C."/>
            <person name="Schumann U.D."/>
            <person name="Schwessinger B."/>
            <person name="Seyer L."/>
            <person name="Sharpe T."/>
            <person name="Silvar C."/>
            <person name="Song J."/>
            <person name="Studholme D.J."/>
            <person name="Sykes S."/>
            <person name="Thines M."/>
            <person name="van de Vondervoort P.J."/>
            <person name="Phuntumart V."/>
            <person name="Wawra S."/>
            <person name="Weide R."/>
            <person name="Win J."/>
            <person name="Young C."/>
            <person name="Zhou S."/>
            <person name="Fry W."/>
            <person name="Meyers B.C."/>
            <person name="van West P."/>
            <person name="Ristaino J."/>
            <person name="Govers F."/>
            <person name="Birch P.R."/>
            <person name="Whisson S.C."/>
            <person name="Judelson H.S."/>
            <person name="Nusbaum C."/>
        </authorList>
    </citation>
    <scope>NUCLEOTIDE SEQUENCE [LARGE SCALE GENOMIC DNA]</scope>
    <source>
        <strain evidence="6">T30-4</strain>
    </source>
</reference>
<dbReference type="EMBL" id="DS028133">
    <property type="protein sequence ID" value="EEY55919.1"/>
    <property type="molecule type" value="Genomic_DNA"/>
</dbReference>
<proteinExistence type="predicted"/>
<feature type="compositionally biased region" description="Low complexity" evidence="3">
    <location>
        <begin position="216"/>
        <end position="236"/>
    </location>
</feature>
<organism evidence="5 6">
    <name type="scientific">Phytophthora infestans (strain T30-4)</name>
    <name type="common">Potato late blight agent</name>
    <dbReference type="NCBI Taxonomy" id="403677"/>
    <lineage>
        <taxon>Eukaryota</taxon>
        <taxon>Sar</taxon>
        <taxon>Stramenopiles</taxon>
        <taxon>Oomycota</taxon>
        <taxon>Peronosporomycetes</taxon>
        <taxon>Peronosporales</taxon>
        <taxon>Peronosporaceae</taxon>
        <taxon>Phytophthora</taxon>
    </lineage>
</organism>
<dbReference type="HOGENOM" id="CLU_332184_0_0_1"/>
<gene>
    <name evidence="5" type="ORF">PITG_08663</name>
</gene>